<dbReference type="InterPro" id="IPR029058">
    <property type="entry name" value="AB_hydrolase_fold"/>
</dbReference>
<organism evidence="3 4">
    <name type="scientific">Akanthomyces lecanii RCEF 1005</name>
    <dbReference type="NCBI Taxonomy" id="1081108"/>
    <lineage>
        <taxon>Eukaryota</taxon>
        <taxon>Fungi</taxon>
        <taxon>Dikarya</taxon>
        <taxon>Ascomycota</taxon>
        <taxon>Pezizomycotina</taxon>
        <taxon>Sordariomycetes</taxon>
        <taxon>Hypocreomycetidae</taxon>
        <taxon>Hypocreales</taxon>
        <taxon>Cordycipitaceae</taxon>
        <taxon>Akanthomyces</taxon>
        <taxon>Cordyceps confragosa</taxon>
    </lineage>
</organism>
<feature type="domain" description="T6SS Phospholipase effector Tle1-like catalytic" evidence="2">
    <location>
        <begin position="16"/>
        <end position="290"/>
    </location>
</feature>
<dbReference type="STRING" id="1081108.A0A168HFJ0"/>
<evidence type="ECO:0000256" key="1">
    <source>
        <dbReference type="SAM" id="MobiDB-lite"/>
    </source>
</evidence>
<evidence type="ECO:0000259" key="2">
    <source>
        <dbReference type="Pfam" id="PF09994"/>
    </source>
</evidence>
<dbReference type="PANTHER" id="PTHR33840:SF1">
    <property type="entry name" value="TLE1 PHOSPHOLIPASE DOMAIN-CONTAINING PROTEIN"/>
    <property type="match status" value="1"/>
</dbReference>
<evidence type="ECO:0000313" key="4">
    <source>
        <dbReference type="Proteomes" id="UP000076881"/>
    </source>
</evidence>
<dbReference type="PANTHER" id="PTHR33840">
    <property type="match status" value="1"/>
</dbReference>
<dbReference type="OrthoDB" id="3057168at2759"/>
<keyword evidence="4" id="KW-1185">Reference proteome</keyword>
<name>A0A168HFJ0_CORDF</name>
<gene>
    <name evidence="3" type="ORF">LEL_04529</name>
</gene>
<feature type="region of interest" description="Disordered" evidence="1">
    <location>
        <begin position="531"/>
        <end position="556"/>
    </location>
</feature>
<comment type="caution">
    <text evidence="3">The sequence shown here is derived from an EMBL/GenBank/DDBJ whole genome shotgun (WGS) entry which is preliminary data.</text>
</comment>
<dbReference type="AlphaFoldDB" id="A0A168HFJ0"/>
<reference evidence="3 4" key="1">
    <citation type="journal article" date="2016" name="Genome Biol. Evol.">
        <title>Divergent and convergent evolution of fungal pathogenicity.</title>
        <authorList>
            <person name="Shang Y."/>
            <person name="Xiao G."/>
            <person name="Zheng P."/>
            <person name="Cen K."/>
            <person name="Zhan S."/>
            <person name="Wang C."/>
        </authorList>
    </citation>
    <scope>NUCLEOTIDE SEQUENCE [LARGE SCALE GENOMIC DNA]</scope>
    <source>
        <strain evidence="3 4">RCEF 1005</strain>
    </source>
</reference>
<sequence>MTPTTEQPTPDKGAKKRIILCCDGTWFDSDDGFNKATRKNKATLQVASNVTRISRCFKRRCSDGTLQIINYESGVGTGSNTVDTLTGGAFGLGLTQRVREAYAFLCANYADGDEIILVGWSRGAFTVRSVAGMIGKLGLLTREGMDSFVPVFKDMQHWKDDSYEDAFPEMPFPDKPKGASAANIYRQRLEKMGLTRVTQASGELIKVKAIGVWDTWHDTDLSDRIEHAFHALALDENRSPYSPAVWERRPENKLTTDLRQVWFPGTHGNCGGGVEDVGMANITLAWMMDQMASVGVEFYPPSALRMISQQVRQYEAKAAQQAATSSSTRKAAPQWAVDAIFQANAPIRPWAMGAILKPPSVVDWFTGRTTRTPGQYRRVDPVTGDDRSGPLLLDTNERVHSSARVRLACRGLAVNDQGGWTAPTLARRWRLRRTTVQYADPVPRDPLWDPANHAQVAQSIAGEGAGGWGRKPNEEAGGERWVWEYFGPDEDAPAGARVLVEEPLGPYERFLLNQTGGTPNVYVFAEGENMGSVMAGNGNQGREQDSGTETDMSGAK</sequence>
<proteinExistence type="predicted"/>
<dbReference type="EMBL" id="AZHF01000003">
    <property type="protein sequence ID" value="OAA77706.1"/>
    <property type="molecule type" value="Genomic_DNA"/>
</dbReference>
<dbReference type="SUPFAM" id="SSF53474">
    <property type="entry name" value="alpha/beta-Hydrolases"/>
    <property type="match status" value="1"/>
</dbReference>
<protein>
    <submittedName>
        <fullName evidence="3">Peptidoglycan binding domain containing protein</fullName>
    </submittedName>
</protein>
<evidence type="ECO:0000313" key="3">
    <source>
        <dbReference type="EMBL" id="OAA77706.1"/>
    </source>
</evidence>
<accession>A0A168HFJ0</accession>
<dbReference type="InterPro" id="IPR018712">
    <property type="entry name" value="Tle1-like_cat"/>
</dbReference>
<dbReference type="Pfam" id="PF09994">
    <property type="entry name" value="T6SS_Tle1-like_cat"/>
    <property type="match status" value="1"/>
</dbReference>
<feature type="compositionally biased region" description="Polar residues" evidence="1">
    <location>
        <begin position="547"/>
        <end position="556"/>
    </location>
</feature>
<dbReference type="Proteomes" id="UP000076881">
    <property type="component" value="Unassembled WGS sequence"/>
</dbReference>